<dbReference type="InterPro" id="IPR003356">
    <property type="entry name" value="DNA_methylase_A-5"/>
</dbReference>
<keyword evidence="6" id="KW-0680">Restriction system</keyword>
<dbReference type="SUPFAM" id="SSF53335">
    <property type="entry name" value="S-adenosyl-L-methionine-dependent methyltransferases"/>
    <property type="match status" value="1"/>
</dbReference>
<keyword evidence="5" id="KW-0949">S-adenosyl-L-methionine</keyword>
<dbReference type="PROSITE" id="PS00092">
    <property type="entry name" value="N6_MTASE"/>
    <property type="match status" value="1"/>
</dbReference>
<protein>
    <recommendedName>
        <fullName evidence="2">site-specific DNA-methyltransferase (adenine-specific)</fullName>
        <ecNumber evidence="2">2.1.1.72</ecNumber>
    </recommendedName>
</protein>
<dbReference type="PANTHER" id="PTHR42933:SF4">
    <property type="entry name" value="TYPE I RESTRICTION ENZYME ECOKI METHYLASE SUBUNIT"/>
    <property type="match status" value="1"/>
</dbReference>
<comment type="similarity">
    <text evidence="1">Belongs to the N(4)/N(6)-methyltransferase family.</text>
</comment>
<evidence type="ECO:0000259" key="9">
    <source>
        <dbReference type="Pfam" id="PF12161"/>
    </source>
</evidence>
<dbReference type="GO" id="GO:0008170">
    <property type="term" value="F:N-methyltransferase activity"/>
    <property type="evidence" value="ECO:0007669"/>
    <property type="project" value="InterPro"/>
</dbReference>
<gene>
    <name evidence="10" type="ORF">C3744_20790</name>
</gene>
<dbReference type="PRINTS" id="PR00507">
    <property type="entry name" value="N12N6MTFRASE"/>
</dbReference>
<dbReference type="EMBL" id="PQWM01000028">
    <property type="protein sequence ID" value="RDZ11501.1"/>
    <property type="molecule type" value="Genomic_DNA"/>
</dbReference>
<dbReference type="Proteomes" id="UP000256519">
    <property type="component" value="Unassembled WGS sequence"/>
</dbReference>
<evidence type="ECO:0000256" key="4">
    <source>
        <dbReference type="ARBA" id="ARBA00022679"/>
    </source>
</evidence>
<dbReference type="RefSeq" id="WP_116076618.1">
    <property type="nucleotide sequence ID" value="NZ_CP187630.1"/>
</dbReference>
<dbReference type="InterPro" id="IPR038333">
    <property type="entry name" value="T1MK-like_N_sf"/>
</dbReference>
<dbReference type="GO" id="GO:0003677">
    <property type="term" value="F:DNA binding"/>
    <property type="evidence" value="ECO:0007669"/>
    <property type="project" value="InterPro"/>
</dbReference>
<evidence type="ECO:0000256" key="5">
    <source>
        <dbReference type="ARBA" id="ARBA00022691"/>
    </source>
</evidence>
<dbReference type="InterPro" id="IPR002052">
    <property type="entry name" value="DNA_methylase_N6_adenine_CS"/>
</dbReference>
<dbReference type="InterPro" id="IPR051537">
    <property type="entry name" value="DNA_Adenine_Mtase"/>
</dbReference>
<feature type="domain" description="N6 adenine-specific DNA methyltransferase N-terminal" evidence="9">
    <location>
        <begin position="7"/>
        <end position="108"/>
    </location>
</feature>
<organism evidence="10 11">
    <name type="scientific">Priestia megaterium</name>
    <name type="common">Bacillus megaterium</name>
    <dbReference type="NCBI Taxonomy" id="1404"/>
    <lineage>
        <taxon>Bacteria</taxon>
        <taxon>Bacillati</taxon>
        <taxon>Bacillota</taxon>
        <taxon>Bacilli</taxon>
        <taxon>Bacillales</taxon>
        <taxon>Bacillaceae</taxon>
        <taxon>Priestia</taxon>
    </lineage>
</organism>
<evidence type="ECO:0000259" key="8">
    <source>
        <dbReference type="Pfam" id="PF02384"/>
    </source>
</evidence>
<keyword evidence="4 10" id="KW-0808">Transferase</keyword>
<comment type="catalytic activity">
    <reaction evidence="7">
        <text>a 2'-deoxyadenosine in DNA + S-adenosyl-L-methionine = an N(6)-methyl-2'-deoxyadenosine in DNA + S-adenosyl-L-homocysteine + H(+)</text>
        <dbReference type="Rhea" id="RHEA:15197"/>
        <dbReference type="Rhea" id="RHEA-COMP:12418"/>
        <dbReference type="Rhea" id="RHEA-COMP:12419"/>
        <dbReference type="ChEBI" id="CHEBI:15378"/>
        <dbReference type="ChEBI" id="CHEBI:57856"/>
        <dbReference type="ChEBI" id="CHEBI:59789"/>
        <dbReference type="ChEBI" id="CHEBI:90615"/>
        <dbReference type="ChEBI" id="CHEBI:90616"/>
        <dbReference type="EC" id="2.1.1.72"/>
    </reaction>
</comment>
<dbReference type="Gene3D" id="3.40.50.150">
    <property type="entry name" value="Vaccinia Virus protein VP39"/>
    <property type="match status" value="1"/>
</dbReference>
<dbReference type="AlphaFoldDB" id="A0A3D8WXR1"/>
<sequence>MNNQEIVQKLWNLCNVLRDDGITYQQYVTELTYILFLKMMKEQQTETVIPEGYRWGNLLEKEGLKLKKFYQHLLLKLGSSEHDKLRQIYSDASTSIEEPKNLEKIIKSINALDWYNAKEEGLGNLYEGLLEKNASETKSGAGQYFTPRVLIDVMVQLIDPKPGERCNDPAAGTFGFMIAADQYLKNKTDDYFDLDPQEAEFQKKEAFTGMELVKGTHRLALMNALLHNIEGRLEQGDSLSSNGKWMKNFDVILTNPPFGTKKGGESVSRDDLTFDTSNKQLNFVQLIYNALKDDGNARAAVVLPDNVLFESGVGAQIRRDLMDKCNLHTILRLPTGIFYAQGVKTNVLFFTRGTTDQDNTRNVWVYDLRTNMDSFGKRNQLTMSHFEDFMKAYVAEDRSKIEDERWNNFTREEIAKKDDNLDIGLMADKSLSSYENLPEPIESAEEAIMKLQQAIGILNDVVEELRAVEEAEVIKK</sequence>
<dbReference type="EC" id="2.1.1.72" evidence="2"/>
<dbReference type="GO" id="GO:0009007">
    <property type="term" value="F:site-specific DNA-methyltransferase (adenine-specific) activity"/>
    <property type="evidence" value="ECO:0007669"/>
    <property type="project" value="UniProtKB-EC"/>
</dbReference>
<evidence type="ECO:0000256" key="1">
    <source>
        <dbReference type="ARBA" id="ARBA00006594"/>
    </source>
</evidence>
<accession>A0A3D8WXR1</accession>
<evidence type="ECO:0000313" key="10">
    <source>
        <dbReference type="EMBL" id="RDZ11501.1"/>
    </source>
</evidence>
<comment type="caution">
    <text evidence="10">The sequence shown here is derived from an EMBL/GenBank/DDBJ whole genome shotgun (WGS) entry which is preliminary data.</text>
</comment>
<dbReference type="PANTHER" id="PTHR42933">
    <property type="entry name" value="SLR6095 PROTEIN"/>
    <property type="match status" value="1"/>
</dbReference>
<evidence type="ECO:0000256" key="6">
    <source>
        <dbReference type="ARBA" id="ARBA00022747"/>
    </source>
</evidence>
<dbReference type="Pfam" id="PF12161">
    <property type="entry name" value="HsdM_N"/>
    <property type="match status" value="1"/>
</dbReference>
<dbReference type="GO" id="GO:0032259">
    <property type="term" value="P:methylation"/>
    <property type="evidence" value="ECO:0007669"/>
    <property type="project" value="UniProtKB-KW"/>
</dbReference>
<dbReference type="InterPro" id="IPR022749">
    <property type="entry name" value="D12N6_MeTrfase_N"/>
</dbReference>
<evidence type="ECO:0000256" key="2">
    <source>
        <dbReference type="ARBA" id="ARBA00011900"/>
    </source>
</evidence>
<proteinExistence type="inferred from homology"/>
<keyword evidence="3 10" id="KW-0489">Methyltransferase</keyword>
<dbReference type="Gene3D" id="1.20.1260.30">
    <property type="match status" value="1"/>
</dbReference>
<dbReference type="GO" id="GO:0009307">
    <property type="term" value="P:DNA restriction-modification system"/>
    <property type="evidence" value="ECO:0007669"/>
    <property type="project" value="UniProtKB-KW"/>
</dbReference>
<evidence type="ECO:0000256" key="7">
    <source>
        <dbReference type="ARBA" id="ARBA00047942"/>
    </source>
</evidence>
<dbReference type="InterPro" id="IPR029063">
    <property type="entry name" value="SAM-dependent_MTases_sf"/>
</dbReference>
<evidence type="ECO:0000256" key="3">
    <source>
        <dbReference type="ARBA" id="ARBA00022603"/>
    </source>
</evidence>
<name>A0A3D8WXR1_PRIMG</name>
<feature type="domain" description="DNA methylase adenine-specific" evidence="8">
    <location>
        <begin position="120"/>
        <end position="427"/>
    </location>
</feature>
<evidence type="ECO:0000313" key="11">
    <source>
        <dbReference type="Proteomes" id="UP000256519"/>
    </source>
</evidence>
<reference evidence="10 11" key="1">
    <citation type="journal article" date="2018" name="Appl. Environ. Microbiol.">
        <title>Antimicrobial susceptibility testing and tentative epidemiological cut-off values of five Bacillus species relevant for use as animal feed additives or for plant protection.</title>
        <authorList>
            <person name="Agerso Y."/>
            <person name="Stuer-Lauridsen B."/>
            <person name="Bjerre K."/>
            <person name="Jensen M.G."/>
            <person name="Johansen E."/>
            <person name="Bennedsen M."/>
            <person name="Brockmann E."/>
            <person name="Nielsen B."/>
        </authorList>
    </citation>
    <scope>NUCLEOTIDE SEQUENCE [LARGE SCALE GENOMIC DNA]</scope>
    <source>
        <strain evidence="10 11">CHCC20162</strain>
    </source>
</reference>
<dbReference type="Pfam" id="PF02384">
    <property type="entry name" value="N6_Mtase"/>
    <property type="match status" value="1"/>
</dbReference>